<reference evidence="1 2" key="1">
    <citation type="submission" date="2016-12" db="EMBL/GenBank/DDBJ databases">
        <title>Draft Genome Sequence of Mercury Resistant Pseudomonas DRA525.</title>
        <authorList>
            <person name="Drace K.M."/>
        </authorList>
    </citation>
    <scope>NUCLEOTIDE SEQUENCE [LARGE SCALE GENOMIC DNA]</scope>
    <source>
        <strain evidence="1 2">DRA525</strain>
    </source>
</reference>
<organism evidence="1 2">
    <name type="scientific">Pseudomonas putida</name>
    <name type="common">Arthrobacter siderocapsulatus</name>
    <dbReference type="NCBI Taxonomy" id="303"/>
    <lineage>
        <taxon>Bacteria</taxon>
        <taxon>Pseudomonadati</taxon>
        <taxon>Pseudomonadota</taxon>
        <taxon>Gammaproteobacteria</taxon>
        <taxon>Pseudomonadales</taxon>
        <taxon>Pseudomonadaceae</taxon>
        <taxon>Pseudomonas</taxon>
    </lineage>
</organism>
<evidence type="ECO:0000313" key="2">
    <source>
        <dbReference type="Proteomes" id="UP000185146"/>
    </source>
</evidence>
<sequence>MSKCSSGILTAPEHDPQHLIAQMAQAMDQQCIVHHTKPGIIRQQGIVLAHEQRHAETFLDGA</sequence>
<proteinExistence type="predicted"/>
<gene>
    <name evidence="1" type="ORF">BL240_15495</name>
</gene>
<name>A0A1L5PRN2_PSEPU</name>
<accession>A0A1L5PRN2</accession>
<dbReference type="EMBL" id="CP018743">
    <property type="protein sequence ID" value="APO82783.1"/>
    <property type="molecule type" value="Genomic_DNA"/>
</dbReference>
<dbReference type="Proteomes" id="UP000185146">
    <property type="component" value="Chromosome"/>
</dbReference>
<protein>
    <submittedName>
        <fullName evidence="1">Uncharacterized protein</fullName>
    </submittedName>
</protein>
<dbReference type="AlphaFoldDB" id="A0A1L5PRN2"/>
<evidence type="ECO:0000313" key="1">
    <source>
        <dbReference type="EMBL" id="APO82783.1"/>
    </source>
</evidence>